<dbReference type="GO" id="GO:0006351">
    <property type="term" value="P:DNA-templated transcription"/>
    <property type="evidence" value="ECO:0007669"/>
    <property type="project" value="InterPro"/>
</dbReference>
<reference evidence="7" key="2">
    <citation type="submission" date="2021-08" db="EMBL/GenBank/DDBJ databases">
        <authorList>
            <person name="Gostincar C."/>
            <person name="Sun X."/>
            <person name="Song Z."/>
            <person name="Gunde-Cimerman N."/>
        </authorList>
    </citation>
    <scope>NUCLEOTIDE SEQUENCE</scope>
    <source>
        <strain evidence="7">EXF-8016</strain>
    </source>
</reference>
<evidence type="ECO:0000256" key="3">
    <source>
        <dbReference type="ARBA" id="ARBA00023125"/>
    </source>
</evidence>
<dbReference type="PANTHER" id="PTHR46910">
    <property type="entry name" value="TRANSCRIPTION FACTOR PDR1"/>
    <property type="match status" value="1"/>
</dbReference>
<keyword evidence="2" id="KW-0479">Metal-binding</keyword>
<dbReference type="InterPro" id="IPR007219">
    <property type="entry name" value="XnlR_reg_dom"/>
</dbReference>
<dbReference type="GO" id="GO:0003700">
    <property type="term" value="F:DNA-binding transcription factor activity"/>
    <property type="evidence" value="ECO:0007669"/>
    <property type="project" value="InterPro"/>
</dbReference>
<sequence length="1065" mass="115512">MSSDTHGEYRKWKRLTNDSPSVERDTWDQFCEGDSAPDRNSPAYSELAVFETDTPNTVYSGDSAPSLQKLPISSGTVGHDHVITSTSKIGESQQAFTIYASASISQRKYKGPSSLQAFAQWFDVNSHALDKDLSEHFRHGLRYSEEMDMPPSLSMPALCPEWEDYVDAYFQEIAPLFPVMRRENTIRTATYLSRFGLLEQNPNSDRPAMACVYACIALGARSRGHSGVAQAYIEAACSLTGYLLSLPYLESAQALLLIAIEHRGREKNGAAFLAVRQAISILNSMGLHRTPSYGNDHLSIAHQQTDRRIWWTAYALEKTIALEDGRPSSTHDCSFDQDVPIDGATMHRLESWKAFVNLAKLQNQISEGFFDQSMWRDALYFDTLLEMQGHLDEALNQWSDNVSEALRPCQSSVGCASDLLAFQTFLSFQYHHALIALHRAALTEDTTLVSGITETPGEDPCYARGLQGSASICAKSARKILADYLHFVKGGRSSPLVTLNQPLLAVYVLTIYTLKHSDASSTNSDLVLLHSATHAIEEGYQQIGMPAGFSRILSTLRDTATSGKEANSGLAQGTLSFPWLHADFADNAKRGLQVVKKDPELVFLLHPLYGDQLQERDEFFAAMASYTGGHEDDFTSTLEKRATTNCLPHALPDFLPSNITGLKKFPEAAYPYQDPKSSDQRGPCPGMNTLANHGSINRNGITTVAQTVVAAARVSNMGADLATFLAGGSVLSAGDIPSMQYSVGGADSRTNSAGVLGGSLGVETGLSGHLRFKPVQRESLDPSLGCSVQQLSQQEPELLLLAAIRCTHYWCSILPDRLLPHGTIGSGGVANEASIASFDGAYFNANGTVSYQLECISPQGWYSRGFLMFLSEGIDGFITFYSGIAEIFGEPELFGANTGTPGDFNGLESLSSYGGSGNYGGTTINGTICALDETLYANLVNGFSNILSAAVGTLDTNTTIFGQYGCPVPSDAPAAQAGTTFPGYPKPSPCTLNRMEIHLEEGAVLSELAEQGRGKLKPLARAWDDIVYGSGLDAVLRFVAELIMFPRLSSHIGLDILAARPYFNA</sequence>
<dbReference type="SMART" id="SM00906">
    <property type="entry name" value="Fungal_trans"/>
    <property type="match status" value="1"/>
</dbReference>
<feature type="region of interest" description="Disordered" evidence="5">
    <location>
        <begin position="1"/>
        <end position="42"/>
    </location>
</feature>
<dbReference type="OrthoDB" id="3037908at2759"/>
<dbReference type="EMBL" id="JAHFYH010000106">
    <property type="protein sequence ID" value="KAH0212854.1"/>
    <property type="molecule type" value="Genomic_DNA"/>
</dbReference>
<keyword evidence="4" id="KW-0539">Nucleus</keyword>
<evidence type="ECO:0000256" key="2">
    <source>
        <dbReference type="ARBA" id="ARBA00022723"/>
    </source>
</evidence>
<evidence type="ECO:0000259" key="6">
    <source>
        <dbReference type="PROSITE" id="PS51405"/>
    </source>
</evidence>
<proteinExistence type="predicted"/>
<dbReference type="InterPro" id="IPR036851">
    <property type="entry name" value="Chloroperoxidase-like_sf"/>
</dbReference>
<evidence type="ECO:0000313" key="7">
    <source>
        <dbReference type="EMBL" id="KAH0212854.1"/>
    </source>
</evidence>
<comment type="subcellular location">
    <subcellularLocation>
        <location evidence="1">Nucleus</location>
    </subcellularLocation>
</comment>
<feature type="non-terminal residue" evidence="7">
    <location>
        <position position="1065"/>
    </location>
</feature>
<dbReference type="GO" id="GO:0003677">
    <property type="term" value="F:DNA binding"/>
    <property type="evidence" value="ECO:0007669"/>
    <property type="project" value="UniProtKB-KW"/>
</dbReference>
<evidence type="ECO:0000256" key="4">
    <source>
        <dbReference type="ARBA" id="ARBA00023242"/>
    </source>
</evidence>
<dbReference type="PROSITE" id="PS51405">
    <property type="entry name" value="HEME_HALOPEROXIDASE"/>
    <property type="match status" value="1"/>
</dbReference>
<dbReference type="PANTHER" id="PTHR46910:SF3">
    <property type="entry name" value="HALOTOLERANCE PROTEIN 9-RELATED"/>
    <property type="match status" value="1"/>
</dbReference>
<dbReference type="Pfam" id="PF04082">
    <property type="entry name" value="Fungal_trans"/>
    <property type="match status" value="1"/>
</dbReference>
<evidence type="ECO:0000256" key="5">
    <source>
        <dbReference type="SAM" id="MobiDB-lite"/>
    </source>
</evidence>
<dbReference type="CDD" id="cd12148">
    <property type="entry name" value="fungal_TF_MHR"/>
    <property type="match status" value="1"/>
</dbReference>
<dbReference type="Pfam" id="PF01328">
    <property type="entry name" value="Peroxidase_2"/>
    <property type="match status" value="1"/>
</dbReference>
<feature type="domain" description="Heme haloperoxidase family profile" evidence="6">
    <location>
        <begin position="668"/>
        <end position="886"/>
    </location>
</feature>
<gene>
    <name evidence="7" type="ORF">KCV03_g9153</name>
</gene>
<comment type="caution">
    <text evidence="7">The sequence shown here is derived from an EMBL/GenBank/DDBJ whole genome shotgun (WGS) entry which is preliminary data.</text>
</comment>
<dbReference type="GO" id="GO:0004601">
    <property type="term" value="F:peroxidase activity"/>
    <property type="evidence" value="ECO:0007669"/>
    <property type="project" value="InterPro"/>
</dbReference>
<feature type="compositionally biased region" description="Basic and acidic residues" evidence="5">
    <location>
        <begin position="1"/>
        <end position="10"/>
    </location>
</feature>
<dbReference type="AlphaFoldDB" id="A0A9P8G8F7"/>
<name>A0A9P8G8F7_AURME</name>
<dbReference type="Gene3D" id="1.10.489.10">
    <property type="entry name" value="Chloroperoxidase-like"/>
    <property type="match status" value="1"/>
</dbReference>
<dbReference type="GO" id="GO:0008270">
    <property type="term" value="F:zinc ion binding"/>
    <property type="evidence" value="ECO:0007669"/>
    <property type="project" value="InterPro"/>
</dbReference>
<dbReference type="Proteomes" id="UP000767238">
    <property type="component" value="Unassembled WGS sequence"/>
</dbReference>
<evidence type="ECO:0000313" key="8">
    <source>
        <dbReference type="Proteomes" id="UP000767238"/>
    </source>
</evidence>
<dbReference type="InterPro" id="IPR000028">
    <property type="entry name" value="Chloroperoxidase"/>
</dbReference>
<dbReference type="GO" id="GO:0005634">
    <property type="term" value="C:nucleus"/>
    <property type="evidence" value="ECO:0007669"/>
    <property type="project" value="UniProtKB-SubCell"/>
</dbReference>
<protein>
    <submittedName>
        <fullName evidence="7">Cloroperoxidase</fullName>
    </submittedName>
</protein>
<dbReference type="InterPro" id="IPR050987">
    <property type="entry name" value="AtrR-like"/>
</dbReference>
<organism evidence="7 8">
    <name type="scientific">Aureobasidium melanogenum</name>
    <name type="common">Aureobasidium pullulans var. melanogenum</name>
    <dbReference type="NCBI Taxonomy" id="46634"/>
    <lineage>
        <taxon>Eukaryota</taxon>
        <taxon>Fungi</taxon>
        <taxon>Dikarya</taxon>
        <taxon>Ascomycota</taxon>
        <taxon>Pezizomycotina</taxon>
        <taxon>Dothideomycetes</taxon>
        <taxon>Dothideomycetidae</taxon>
        <taxon>Dothideales</taxon>
        <taxon>Saccotheciaceae</taxon>
        <taxon>Aureobasidium</taxon>
    </lineage>
</organism>
<reference evidence="7" key="1">
    <citation type="journal article" date="2021" name="J Fungi (Basel)">
        <title>Virulence traits and population genomics of the black yeast Aureobasidium melanogenum.</title>
        <authorList>
            <person name="Cernosa A."/>
            <person name="Sun X."/>
            <person name="Gostincar C."/>
            <person name="Fang C."/>
            <person name="Gunde-Cimerman N."/>
            <person name="Song Z."/>
        </authorList>
    </citation>
    <scope>NUCLEOTIDE SEQUENCE</scope>
    <source>
        <strain evidence="7">EXF-8016</strain>
    </source>
</reference>
<dbReference type="SUPFAM" id="SSF47571">
    <property type="entry name" value="Cloroperoxidase"/>
    <property type="match status" value="1"/>
</dbReference>
<evidence type="ECO:0000256" key="1">
    <source>
        <dbReference type="ARBA" id="ARBA00004123"/>
    </source>
</evidence>
<keyword evidence="3" id="KW-0238">DNA-binding</keyword>
<accession>A0A9P8G8F7</accession>